<feature type="region of interest" description="Disordered" evidence="1">
    <location>
        <begin position="1"/>
        <end position="31"/>
    </location>
</feature>
<keyword evidence="3" id="KW-1185">Reference proteome</keyword>
<dbReference type="EMBL" id="CARXXK010000001">
    <property type="protein sequence ID" value="CAI6347567.1"/>
    <property type="molecule type" value="Genomic_DNA"/>
</dbReference>
<protein>
    <submittedName>
        <fullName evidence="2">Uncharacterized protein</fullName>
    </submittedName>
</protein>
<comment type="caution">
    <text evidence="2">The sequence shown here is derived from an EMBL/GenBank/DDBJ whole genome shotgun (WGS) entry which is preliminary data.</text>
</comment>
<evidence type="ECO:0000313" key="2">
    <source>
        <dbReference type="EMBL" id="CAI6347567.1"/>
    </source>
</evidence>
<accession>A0AAV0VXG2</accession>
<organism evidence="2 3">
    <name type="scientific">Macrosiphum euphorbiae</name>
    <name type="common">potato aphid</name>
    <dbReference type="NCBI Taxonomy" id="13131"/>
    <lineage>
        <taxon>Eukaryota</taxon>
        <taxon>Metazoa</taxon>
        <taxon>Ecdysozoa</taxon>
        <taxon>Arthropoda</taxon>
        <taxon>Hexapoda</taxon>
        <taxon>Insecta</taxon>
        <taxon>Pterygota</taxon>
        <taxon>Neoptera</taxon>
        <taxon>Paraneoptera</taxon>
        <taxon>Hemiptera</taxon>
        <taxon>Sternorrhyncha</taxon>
        <taxon>Aphidomorpha</taxon>
        <taxon>Aphidoidea</taxon>
        <taxon>Aphididae</taxon>
        <taxon>Macrosiphini</taxon>
        <taxon>Macrosiphum</taxon>
    </lineage>
</organism>
<reference evidence="2 3" key="1">
    <citation type="submission" date="2023-01" db="EMBL/GenBank/DDBJ databases">
        <authorList>
            <person name="Whitehead M."/>
        </authorList>
    </citation>
    <scope>NUCLEOTIDE SEQUENCE [LARGE SCALE GENOMIC DNA]</scope>
</reference>
<gene>
    <name evidence="2" type="ORF">MEUPH1_LOCUS4342</name>
</gene>
<evidence type="ECO:0000313" key="3">
    <source>
        <dbReference type="Proteomes" id="UP001160148"/>
    </source>
</evidence>
<feature type="compositionally biased region" description="Polar residues" evidence="1">
    <location>
        <begin position="1"/>
        <end position="29"/>
    </location>
</feature>
<proteinExistence type="predicted"/>
<sequence length="90" mass="10168">MNNSTRNPGLVLPNTSKRNLPSSSMSPSLTDEKSKVLLHKIVLLYSPQMTPATKKPQPRPHPTRWTLLLRTSFTPFRSGTRSFHLSLLKT</sequence>
<dbReference type="AlphaFoldDB" id="A0AAV0VXG2"/>
<dbReference type="Proteomes" id="UP001160148">
    <property type="component" value="Unassembled WGS sequence"/>
</dbReference>
<name>A0AAV0VXG2_9HEMI</name>
<evidence type="ECO:0000256" key="1">
    <source>
        <dbReference type="SAM" id="MobiDB-lite"/>
    </source>
</evidence>